<comment type="caution">
    <text evidence="3">The sequence shown here is derived from an EMBL/GenBank/DDBJ whole genome shotgun (WGS) entry which is preliminary data.</text>
</comment>
<comment type="similarity">
    <text evidence="1">Belongs to the Cyclase 1 superfamily.</text>
</comment>
<sequence>MTSFLKRMLFVRNGRTEQPVSPVAAVTAPPPPRVNGTVKEETKANGTVSESKALPTFDKLPKFHEFSGCAWEVWGKDDQLGTINLLTEDVVQRAAREEIRSGRTVSLNWPIHFPSKPMFGRKIPSITTFAKYGPSVPVRDDEIYINTQSGSQWDGLKHYGLRDYNIFYNNTPAESLSQGEMEIHDPTEIDHALVKLGMHNWSNHGICSRGVLLDLVEYYTADGSALPYDPWTTHPLSVAELEACAKKQGVMFRQGDILLLRIGFIQRYYAADNDAKAVLRGGAEVERFAGIEQSEDMKRFLWNNHFAAIASDQPSLERWPTPEGVPALHQTILGLWGMPIGEFFDLEALSRVCKETGRYTFFFTSWPLNIIGGAASPPNAAAYF</sequence>
<evidence type="ECO:0000256" key="1">
    <source>
        <dbReference type="ARBA" id="ARBA00007865"/>
    </source>
</evidence>
<evidence type="ECO:0000256" key="2">
    <source>
        <dbReference type="SAM" id="MobiDB-lite"/>
    </source>
</evidence>
<evidence type="ECO:0000313" key="4">
    <source>
        <dbReference type="Proteomes" id="UP001194468"/>
    </source>
</evidence>
<dbReference type="SUPFAM" id="SSF102198">
    <property type="entry name" value="Putative cyclase"/>
    <property type="match status" value="1"/>
</dbReference>
<organism evidence="3 4">
    <name type="scientific">Boletus edulis BED1</name>
    <dbReference type="NCBI Taxonomy" id="1328754"/>
    <lineage>
        <taxon>Eukaryota</taxon>
        <taxon>Fungi</taxon>
        <taxon>Dikarya</taxon>
        <taxon>Basidiomycota</taxon>
        <taxon>Agaricomycotina</taxon>
        <taxon>Agaricomycetes</taxon>
        <taxon>Agaricomycetidae</taxon>
        <taxon>Boletales</taxon>
        <taxon>Boletineae</taxon>
        <taxon>Boletaceae</taxon>
        <taxon>Boletoideae</taxon>
        <taxon>Boletus</taxon>
    </lineage>
</organism>
<reference evidence="3" key="1">
    <citation type="submission" date="2019-10" db="EMBL/GenBank/DDBJ databases">
        <authorList>
            <consortium name="DOE Joint Genome Institute"/>
            <person name="Kuo A."/>
            <person name="Miyauchi S."/>
            <person name="Kiss E."/>
            <person name="Drula E."/>
            <person name="Kohler A."/>
            <person name="Sanchez-Garcia M."/>
            <person name="Andreopoulos B."/>
            <person name="Barry K.W."/>
            <person name="Bonito G."/>
            <person name="Buee M."/>
            <person name="Carver A."/>
            <person name="Chen C."/>
            <person name="Cichocki N."/>
            <person name="Clum A."/>
            <person name="Culley D."/>
            <person name="Crous P.W."/>
            <person name="Fauchery L."/>
            <person name="Girlanda M."/>
            <person name="Hayes R."/>
            <person name="Keri Z."/>
            <person name="LaButti K."/>
            <person name="Lipzen A."/>
            <person name="Lombard V."/>
            <person name="Magnuson J."/>
            <person name="Maillard F."/>
            <person name="Morin E."/>
            <person name="Murat C."/>
            <person name="Nolan M."/>
            <person name="Ohm R."/>
            <person name="Pangilinan J."/>
            <person name="Pereira M."/>
            <person name="Perotto S."/>
            <person name="Peter M."/>
            <person name="Riley R."/>
            <person name="Sitrit Y."/>
            <person name="Stielow B."/>
            <person name="Szollosi G."/>
            <person name="Zifcakova L."/>
            <person name="Stursova M."/>
            <person name="Spatafora J.W."/>
            <person name="Tedersoo L."/>
            <person name="Vaario L.-M."/>
            <person name="Yamada A."/>
            <person name="Yan M."/>
            <person name="Wang P."/>
            <person name="Xu J."/>
            <person name="Bruns T."/>
            <person name="Baldrian P."/>
            <person name="Vilgalys R."/>
            <person name="Henrissat B."/>
            <person name="Grigoriev I.V."/>
            <person name="Hibbett D."/>
            <person name="Nagy L.G."/>
            <person name="Martin F.M."/>
        </authorList>
    </citation>
    <scope>NUCLEOTIDE SEQUENCE</scope>
    <source>
        <strain evidence="3">BED1</strain>
    </source>
</reference>
<dbReference type="GO" id="GO:0004061">
    <property type="term" value="F:arylformamidase activity"/>
    <property type="evidence" value="ECO:0007669"/>
    <property type="project" value="InterPro"/>
</dbReference>
<accession>A0AAD4BQQ3</accession>
<dbReference type="GO" id="GO:0019441">
    <property type="term" value="P:L-tryptophan catabolic process to kynurenine"/>
    <property type="evidence" value="ECO:0007669"/>
    <property type="project" value="InterPro"/>
</dbReference>
<name>A0AAD4BQQ3_BOLED</name>
<protein>
    <recommendedName>
        <fullName evidence="5">Cyclase</fullName>
    </recommendedName>
</protein>
<proteinExistence type="inferred from homology"/>
<dbReference type="PANTHER" id="PTHR34861:SF10">
    <property type="entry name" value="CYCLASE"/>
    <property type="match status" value="1"/>
</dbReference>
<dbReference type="AlphaFoldDB" id="A0AAD4BQQ3"/>
<dbReference type="Proteomes" id="UP001194468">
    <property type="component" value="Unassembled WGS sequence"/>
</dbReference>
<dbReference type="InterPro" id="IPR007325">
    <property type="entry name" value="KFase/CYL"/>
</dbReference>
<dbReference type="PANTHER" id="PTHR34861">
    <property type="match status" value="1"/>
</dbReference>
<dbReference type="InterPro" id="IPR037175">
    <property type="entry name" value="KFase_sf"/>
</dbReference>
<keyword evidence="4" id="KW-1185">Reference proteome</keyword>
<dbReference type="Gene3D" id="3.50.30.50">
    <property type="entry name" value="Putative cyclase"/>
    <property type="match status" value="1"/>
</dbReference>
<reference evidence="3" key="2">
    <citation type="journal article" date="2020" name="Nat. Commun.">
        <title>Large-scale genome sequencing of mycorrhizal fungi provides insights into the early evolution of symbiotic traits.</title>
        <authorList>
            <person name="Miyauchi S."/>
            <person name="Kiss E."/>
            <person name="Kuo A."/>
            <person name="Drula E."/>
            <person name="Kohler A."/>
            <person name="Sanchez-Garcia M."/>
            <person name="Morin E."/>
            <person name="Andreopoulos B."/>
            <person name="Barry K.W."/>
            <person name="Bonito G."/>
            <person name="Buee M."/>
            <person name="Carver A."/>
            <person name="Chen C."/>
            <person name="Cichocki N."/>
            <person name="Clum A."/>
            <person name="Culley D."/>
            <person name="Crous P.W."/>
            <person name="Fauchery L."/>
            <person name="Girlanda M."/>
            <person name="Hayes R.D."/>
            <person name="Keri Z."/>
            <person name="LaButti K."/>
            <person name="Lipzen A."/>
            <person name="Lombard V."/>
            <person name="Magnuson J."/>
            <person name="Maillard F."/>
            <person name="Murat C."/>
            <person name="Nolan M."/>
            <person name="Ohm R.A."/>
            <person name="Pangilinan J."/>
            <person name="Pereira M.F."/>
            <person name="Perotto S."/>
            <person name="Peter M."/>
            <person name="Pfister S."/>
            <person name="Riley R."/>
            <person name="Sitrit Y."/>
            <person name="Stielow J.B."/>
            <person name="Szollosi G."/>
            <person name="Zifcakova L."/>
            <person name="Stursova M."/>
            <person name="Spatafora J.W."/>
            <person name="Tedersoo L."/>
            <person name="Vaario L.M."/>
            <person name="Yamada A."/>
            <person name="Yan M."/>
            <person name="Wang P."/>
            <person name="Xu J."/>
            <person name="Bruns T."/>
            <person name="Baldrian P."/>
            <person name="Vilgalys R."/>
            <person name="Dunand C."/>
            <person name="Henrissat B."/>
            <person name="Grigoriev I.V."/>
            <person name="Hibbett D."/>
            <person name="Nagy L.G."/>
            <person name="Martin F.M."/>
        </authorList>
    </citation>
    <scope>NUCLEOTIDE SEQUENCE</scope>
    <source>
        <strain evidence="3">BED1</strain>
    </source>
</reference>
<evidence type="ECO:0008006" key="5">
    <source>
        <dbReference type="Google" id="ProtNLM"/>
    </source>
</evidence>
<feature type="region of interest" description="Disordered" evidence="2">
    <location>
        <begin position="21"/>
        <end position="46"/>
    </location>
</feature>
<dbReference type="Pfam" id="PF04199">
    <property type="entry name" value="Cyclase"/>
    <property type="match status" value="1"/>
</dbReference>
<evidence type="ECO:0000313" key="3">
    <source>
        <dbReference type="EMBL" id="KAF8437506.1"/>
    </source>
</evidence>
<dbReference type="EMBL" id="WHUW01000018">
    <property type="protein sequence ID" value="KAF8437506.1"/>
    <property type="molecule type" value="Genomic_DNA"/>
</dbReference>
<gene>
    <name evidence="3" type="ORF">L210DRAFT_2330577</name>
</gene>